<protein>
    <submittedName>
        <fullName evidence="2">Uncharacterized protein</fullName>
    </submittedName>
</protein>
<reference evidence="2" key="1">
    <citation type="journal article" date="2014" name="Int. J. Syst. Evol. Microbiol.">
        <title>Complete genome sequence of Corynebacterium casei LMG S-19264T (=DSM 44701T), isolated from a smear-ripened cheese.</title>
        <authorList>
            <consortium name="US DOE Joint Genome Institute (JGI-PGF)"/>
            <person name="Walter F."/>
            <person name="Albersmeier A."/>
            <person name="Kalinowski J."/>
            <person name="Ruckert C."/>
        </authorList>
    </citation>
    <scope>NUCLEOTIDE SEQUENCE</scope>
    <source>
        <strain evidence="2">KCTC 12719</strain>
    </source>
</reference>
<keyword evidence="1" id="KW-0812">Transmembrane</keyword>
<organism evidence="2 3">
    <name type="scientific">Salinimicrobium marinum</name>
    <dbReference type="NCBI Taxonomy" id="680283"/>
    <lineage>
        <taxon>Bacteria</taxon>
        <taxon>Pseudomonadati</taxon>
        <taxon>Bacteroidota</taxon>
        <taxon>Flavobacteriia</taxon>
        <taxon>Flavobacteriales</taxon>
        <taxon>Flavobacteriaceae</taxon>
        <taxon>Salinimicrobium</taxon>
    </lineage>
</organism>
<sequence>MFLLGIDLLFIALHVYSFSLPVTDAGTLQLRLDMDFGYAEMFQYFQFCTSALLLTILFFRQRKGIYLIWSLFFLVLFFDDAFAFHETFGGNLVNFFNIEAALGLRAQDFGELAIAGMLGATFVLPFTHALFLGERKTREVTLHLILIVGVLVFFGVGVDMVHSLFKDLPGSGALTVIEDSGEMISGSLILCYCLCLHLRQNNLISSITKK</sequence>
<dbReference type="Proteomes" id="UP000610456">
    <property type="component" value="Unassembled WGS sequence"/>
</dbReference>
<keyword evidence="1" id="KW-0472">Membrane</keyword>
<comment type="caution">
    <text evidence="2">The sequence shown here is derived from an EMBL/GenBank/DDBJ whole genome shotgun (WGS) entry which is preliminary data.</text>
</comment>
<feature type="transmembrane region" description="Helical" evidence="1">
    <location>
        <begin position="66"/>
        <end position="85"/>
    </location>
</feature>
<feature type="transmembrane region" description="Helical" evidence="1">
    <location>
        <begin position="112"/>
        <end position="132"/>
    </location>
</feature>
<keyword evidence="1" id="KW-1133">Transmembrane helix</keyword>
<dbReference type="AlphaFoldDB" id="A0A918VWL5"/>
<feature type="transmembrane region" description="Helical" evidence="1">
    <location>
        <begin position="41"/>
        <end position="59"/>
    </location>
</feature>
<keyword evidence="3" id="KW-1185">Reference proteome</keyword>
<proteinExistence type="predicted"/>
<evidence type="ECO:0000313" key="2">
    <source>
        <dbReference type="EMBL" id="GHA30331.1"/>
    </source>
</evidence>
<name>A0A918VWL5_9FLAO</name>
<evidence type="ECO:0000313" key="3">
    <source>
        <dbReference type="Proteomes" id="UP000610456"/>
    </source>
</evidence>
<feature type="transmembrane region" description="Helical" evidence="1">
    <location>
        <begin position="144"/>
        <end position="163"/>
    </location>
</feature>
<evidence type="ECO:0000256" key="1">
    <source>
        <dbReference type="SAM" id="Phobius"/>
    </source>
</evidence>
<accession>A0A918VWL5</accession>
<reference evidence="2" key="2">
    <citation type="submission" date="2020-09" db="EMBL/GenBank/DDBJ databases">
        <authorList>
            <person name="Sun Q."/>
            <person name="Kim S."/>
        </authorList>
    </citation>
    <scope>NUCLEOTIDE SEQUENCE</scope>
    <source>
        <strain evidence="2">KCTC 12719</strain>
    </source>
</reference>
<dbReference type="EMBL" id="BMXB01000002">
    <property type="protein sequence ID" value="GHA30331.1"/>
    <property type="molecule type" value="Genomic_DNA"/>
</dbReference>
<gene>
    <name evidence="2" type="ORF">GCM10007103_09600</name>
</gene>